<name>A0ABQ2GYS1_9PSED</name>
<evidence type="ECO:0000256" key="1">
    <source>
        <dbReference type="SAM" id="Phobius"/>
    </source>
</evidence>
<keyword evidence="1" id="KW-1133">Transmembrane helix</keyword>
<organism evidence="2 3">
    <name type="scientific">Pseudomonas asuensis</name>
    <dbReference type="NCBI Taxonomy" id="1825787"/>
    <lineage>
        <taxon>Bacteria</taxon>
        <taxon>Pseudomonadati</taxon>
        <taxon>Pseudomonadota</taxon>
        <taxon>Gammaproteobacteria</taxon>
        <taxon>Pseudomonadales</taxon>
        <taxon>Pseudomonadaceae</taxon>
        <taxon>Pseudomonas</taxon>
    </lineage>
</organism>
<dbReference type="EMBL" id="BMNW01000007">
    <property type="protein sequence ID" value="GGM18279.1"/>
    <property type="molecule type" value="Genomic_DNA"/>
</dbReference>
<keyword evidence="1" id="KW-0472">Membrane</keyword>
<keyword evidence="3" id="KW-1185">Reference proteome</keyword>
<proteinExistence type="predicted"/>
<evidence type="ECO:0008006" key="4">
    <source>
        <dbReference type="Google" id="ProtNLM"/>
    </source>
</evidence>
<evidence type="ECO:0000313" key="3">
    <source>
        <dbReference type="Proteomes" id="UP000616499"/>
    </source>
</evidence>
<dbReference type="Proteomes" id="UP000616499">
    <property type="component" value="Unassembled WGS sequence"/>
</dbReference>
<gene>
    <name evidence="2" type="ORF">GCM10009425_31560</name>
</gene>
<dbReference type="RefSeq" id="WP_188867090.1">
    <property type="nucleotide sequence ID" value="NZ_BMNW01000007.1"/>
</dbReference>
<evidence type="ECO:0000313" key="2">
    <source>
        <dbReference type="EMBL" id="GGM18279.1"/>
    </source>
</evidence>
<reference evidence="3" key="1">
    <citation type="journal article" date="2019" name="Int. J. Syst. Evol. Microbiol.">
        <title>The Global Catalogue of Microorganisms (GCM) 10K type strain sequencing project: providing services to taxonomists for standard genome sequencing and annotation.</title>
        <authorList>
            <consortium name="The Broad Institute Genomics Platform"/>
            <consortium name="The Broad Institute Genome Sequencing Center for Infectious Disease"/>
            <person name="Wu L."/>
            <person name="Ma J."/>
        </authorList>
    </citation>
    <scope>NUCLEOTIDE SEQUENCE [LARGE SCALE GENOMIC DNA]</scope>
    <source>
        <strain evidence="3">JCM 13501</strain>
    </source>
</reference>
<protein>
    <recommendedName>
        <fullName evidence="4">DUF4126 domain-containing protein</fullName>
    </recommendedName>
</protein>
<accession>A0ABQ2GYS1</accession>
<feature type="transmembrane region" description="Helical" evidence="1">
    <location>
        <begin position="105"/>
        <end position="124"/>
    </location>
</feature>
<keyword evidence="1" id="KW-0812">Transmembrane</keyword>
<sequence length="164" mass="16874">MTRSNNLLWGALALGVVTGMRSMLAPTMVSQALAERSDTPKAGPLTRTLAAAKTRHLLIPLAASELLGDKLPFAPDRTIVPSMMVRALSGGLTAAALAGARRQPAWVPALIGATAACVSAKIALRLRKRYGRSGAAVNAALGIAEDSLALAIGNAGLKRALNKD</sequence>
<comment type="caution">
    <text evidence="2">The sequence shown here is derived from an EMBL/GenBank/DDBJ whole genome shotgun (WGS) entry which is preliminary data.</text>
</comment>